<dbReference type="Proteomes" id="UP000252023">
    <property type="component" value="Chromosome"/>
</dbReference>
<dbReference type="InterPro" id="IPR001789">
    <property type="entry name" value="Sig_transdc_resp-reg_receiver"/>
</dbReference>
<dbReference type="GO" id="GO:0005829">
    <property type="term" value="C:cytosol"/>
    <property type="evidence" value="ECO:0007669"/>
    <property type="project" value="TreeGrafter"/>
</dbReference>
<dbReference type="InterPro" id="IPR039420">
    <property type="entry name" value="WalR-like"/>
</dbReference>
<keyword evidence="1 3" id="KW-0238">DNA-binding</keyword>
<feature type="DNA-binding region" description="OmpR/PhoB-type" evidence="3">
    <location>
        <begin position="124"/>
        <end position="218"/>
    </location>
</feature>
<name>A0A344PGY2_9RHOB</name>
<dbReference type="PROSITE" id="PS51755">
    <property type="entry name" value="OMPR_PHOB"/>
    <property type="match status" value="1"/>
</dbReference>
<dbReference type="InterPro" id="IPR001867">
    <property type="entry name" value="OmpR/PhoB-type_DNA-bd"/>
</dbReference>
<keyword evidence="7" id="KW-1185">Reference proteome</keyword>
<dbReference type="CDD" id="cd00383">
    <property type="entry name" value="trans_reg_C"/>
    <property type="match status" value="1"/>
</dbReference>
<dbReference type="InterPro" id="IPR011006">
    <property type="entry name" value="CheY-like_superfamily"/>
</dbReference>
<gene>
    <name evidence="6" type="ORF">DRW48_02060</name>
</gene>
<evidence type="ECO:0000259" key="4">
    <source>
        <dbReference type="PROSITE" id="PS50110"/>
    </source>
</evidence>
<dbReference type="OrthoDB" id="9802426at2"/>
<dbReference type="SUPFAM" id="SSF46894">
    <property type="entry name" value="C-terminal effector domain of the bipartite response regulators"/>
    <property type="match status" value="1"/>
</dbReference>
<dbReference type="Gene3D" id="6.10.250.690">
    <property type="match status" value="1"/>
</dbReference>
<evidence type="ECO:0000259" key="5">
    <source>
        <dbReference type="PROSITE" id="PS51755"/>
    </source>
</evidence>
<evidence type="ECO:0000256" key="1">
    <source>
        <dbReference type="ARBA" id="ARBA00023125"/>
    </source>
</evidence>
<dbReference type="EMBL" id="CP030918">
    <property type="protein sequence ID" value="AXC48637.1"/>
    <property type="molecule type" value="Genomic_DNA"/>
</dbReference>
<feature type="modified residue" description="4-aspartylphosphate" evidence="2">
    <location>
        <position position="51"/>
    </location>
</feature>
<evidence type="ECO:0000256" key="2">
    <source>
        <dbReference type="PROSITE-ProRule" id="PRU00169"/>
    </source>
</evidence>
<dbReference type="GO" id="GO:0000156">
    <property type="term" value="F:phosphorelay response regulator activity"/>
    <property type="evidence" value="ECO:0007669"/>
    <property type="project" value="TreeGrafter"/>
</dbReference>
<dbReference type="AlphaFoldDB" id="A0A344PGY2"/>
<evidence type="ECO:0000313" key="6">
    <source>
        <dbReference type="EMBL" id="AXC48637.1"/>
    </source>
</evidence>
<protein>
    <submittedName>
        <fullName evidence="6">DNA-binding response regulator</fullName>
    </submittedName>
</protein>
<dbReference type="Gene3D" id="3.40.50.2300">
    <property type="match status" value="1"/>
</dbReference>
<evidence type="ECO:0000256" key="3">
    <source>
        <dbReference type="PROSITE-ProRule" id="PRU01091"/>
    </source>
</evidence>
<dbReference type="KEGG" id="pars:DRW48_02060"/>
<dbReference type="CDD" id="cd17624">
    <property type="entry name" value="REC_OmpR_PmrA-like"/>
    <property type="match status" value="1"/>
</dbReference>
<reference evidence="7" key="1">
    <citation type="submission" date="2018-07" db="EMBL/GenBank/DDBJ databases">
        <title>Genome sequencing of Paracoccus sp. SC2-6.</title>
        <authorList>
            <person name="Heo J."/>
            <person name="Kim S.-J."/>
            <person name="Kwon S.-W."/>
        </authorList>
    </citation>
    <scope>NUCLEOTIDE SEQUENCE [LARGE SCALE GENOMIC DNA]</scope>
    <source>
        <strain evidence="7">SC2-6</strain>
    </source>
</reference>
<dbReference type="GO" id="GO:0032993">
    <property type="term" value="C:protein-DNA complex"/>
    <property type="evidence" value="ECO:0007669"/>
    <property type="project" value="TreeGrafter"/>
</dbReference>
<accession>A0A344PGY2</accession>
<dbReference type="Gene3D" id="1.10.10.10">
    <property type="entry name" value="Winged helix-like DNA-binding domain superfamily/Winged helix DNA-binding domain"/>
    <property type="match status" value="1"/>
</dbReference>
<dbReference type="GO" id="GO:0000976">
    <property type="term" value="F:transcription cis-regulatory region binding"/>
    <property type="evidence" value="ECO:0007669"/>
    <property type="project" value="TreeGrafter"/>
</dbReference>
<proteinExistence type="predicted"/>
<dbReference type="SUPFAM" id="SSF52172">
    <property type="entry name" value="CheY-like"/>
    <property type="match status" value="1"/>
</dbReference>
<organism evidence="6 7">
    <name type="scientific">Paracoccus suum</name>
    <dbReference type="NCBI Taxonomy" id="2259340"/>
    <lineage>
        <taxon>Bacteria</taxon>
        <taxon>Pseudomonadati</taxon>
        <taxon>Pseudomonadota</taxon>
        <taxon>Alphaproteobacteria</taxon>
        <taxon>Rhodobacterales</taxon>
        <taxon>Paracoccaceae</taxon>
        <taxon>Paracoccus</taxon>
    </lineage>
</organism>
<dbReference type="Pfam" id="PF00486">
    <property type="entry name" value="Trans_reg_C"/>
    <property type="match status" value="1"/>
</dbReference>
<dbReference type="InterPro" id="IPR036388">
    <property type="entry name" value="WH-like_DNA-bd_sf"/>
</dbReference>
<dbReference type="Pfam" id="PF00072">
    <property type="entry name" value="Response_reg"/>
    <property type="match status" value="1"/>
</dbReference>
<keyword evidence="2" id="KW-0597">Phosphoprotein</keyword>
<dbReference type="SMART" id="SM00862">
    <property type="entry name" value="Trans_reg_C"/>
    <property type="match status" value="1"/>
</dbReference>
<dbReference type="PROSITE" id="PS50110">
    <property type="entry name" value="RESPONSE_REGULATORY"/>
    <property type="match status" value="1"/>
</dbReference>
<dbReference type="PANTHER" id="PTHR48111:SF36">
    <property type="entry name" value="TRANSCRIPTIONAL REGULATORY PROTEIN CUTR"/>
    <property type="match status" value="1"/>
</dbReference>
<dbReference type="GO" id="GO:0006355">
    <property type="term" value="P:regulation of DNA-templated transcription"/>
    <property type="evidence" value="ECO:0007669"/>
    <property type="project" value="InterPro"/>
</dbReference>
<feature type="domain" description="OmpR/PhoB-type" evidence="5">
    <location>
        <begin position="124"/>
        <end position="218"/>
    </location>
</feature>
<dbReference type="PANTHER" id="PTHR48111">
    <property type="entry name" value="REGULATOR OF RPOS"/>
    <property type="match status" value="1"/>
</dbReference>
<dbReference type="RefSeq" id="WP_114074956.1">
    <property type="nucleotide sequence ID" value="NZ_CP030918.1"/>
</dbReference>
<evidence type="ECO:0000313" key="7">
    <source>
        <dbReference type="Proteomes" id="UP000252023"/>
    </source>
</evidence>
<dbReference type="InterPro" id="IPR016032">
    <property type="entry name" value="Sig_transdc_resp-reg_C-effctor"/>
</dbReference>
<sequence length="218" mass="23948">MRILLIEDDEGIGAAVRDRIAADGHLPDWMTTLDDADACMSAMSYDLVLLDLMLPDGDGLAFLRRLRAAGHQVPVIVMTARDRISERIAGLDAGADDYLVKPFDLAELSARIGAVARRYGGNPSPIISLGACQVDLARRRVTGPDGPVEVGRREWIVLETLIARAGRFVSRAQIEDRIYSFEEGAESNTVEVYISRLRRKLGRSAIETQRGVGYRIAP</sequence>
<feature type="domain" description="Response regulatory" evidence="4">
    <location>
        <begin position="2"/>
        <end position="116"/>
    </location>
</feature>
<dbReference type="SMART" id="SM00448">
    <property type="entry name" value="REC"/>
    <property type="match status" value="1"/>
</dbReference>